<reference evidence="1 2" key="2">
    <citation type="journal article" date="2013" name="Nat. Genet.">
        <title>Genomic analysis of smooth tubercle bacilli provides insights into ancestry and pathoadaptation of Mycobacterium tuberculosis.</title>
        <authorList>
            <person name="Supply P."/>
            <person name="Marceau M."/>
            <person name="Mangenot S."/>
            <person name="Roche D."/>
            <person name="Rouanet C."/>
            <person name="Khanna V."/>
            <person name="Majlessi L."/>
            <person name="Criscuolo A."/>
            <person name="Tap J."/>
            <person name="Pawlik A."/>
            <person name="Fiette L."/>
            <person name="Orgeur M."/>
            <person name="Fabre M."/>
            <person name="Parmentier C."/>
            <person name="Frigui W."/>
            <person name="Simeone R."/>
            <person name="Boritsch E.C."/>
            <person name="Debrie A.S."/>
            <person name="Willery E."/>
            <person name="Walker D."/>
            <person name="Quail M.A."/>
            <person name="Ma L."/>
            <person name="Bouchier C."/>
            <person name="Salvignol G."/>
            <person name="Sayes F."/>
            <person name="Cascioferro A."/>
            <person name="Seemann T."/>
            <person name="Barbe V."/>
            <person name="Locht C."/>
            <person name="Gutierrez M.C."/>
            <person name="Leclerc C."/>
            <person name="Bentley S.D."/>
            <person name="Stinear T.P."/>
            <person name="Brisse S."/>
            <person name="Medigue C."/>
            <person name="Parkhill J."/>
            <person name="Cruveiller S."/>
            <person name="Brosch R."/>
        </authorList>
    </citation>
    <scope>NUCLEOTIDE SEQUENCE [LARGE SCALE GENOMIC DNA]</scope>
    <source>
        <strain evidence="1 2">CIPT 140010059</strain>
    </source>
</reference>
<proteinExistence type="predicted"/>
<dbReference type="RefSeq" id="WP_003899113.1">
    <property type="nucleotide sequence ID" value="NC_015848.1"/>
</dbReference>
<dbReference type="SMR" id="A0AB72XNM0"/>
<sequence>MRWIVDGMNVIGSRPDGWWRDRHRAMVMLVERLEGWAITKARGDDVTVVFERPPSTAIPSSVVEVAHAPKAAANSADDEIVRLVRSGAQPQEIRVVTSDKALTDRVRDLGAAVYPAERFRDLIDPRGSNAARRTQ</sequence>
<dbReference type="InterPro" id="IPR010298">
    <property type="entry name" value="YacP-like"/>
</dbReference>
<evidence type="ECO:0000313" key="2">
    <source>
        <dbReference type="Proteomes" id="UP000008896"/>
    </source>
</evidence>
<dbReference type="GeneID" id="45425947"/>
<name>A0AB72XNM0_MYCCP</name>
<accession>A0AB72XNM0</accession>
<evidence type="ECO:0008006" key="3">
    <source>
        <dbReference type="Google" id="ProtNLM"/>
    </source>
</evidence>
<dbReference type="EMBL" id="HE572590">
    <property type="protein sequence ID" value="CCC44324.1"/>
    <property type="molecule type" value="Genomic_DNA"/>
</dbReference>
<organism evidence="1 2">
    <name type="scientific">Mycobacterium canettii (strain CIPT 140010059)</name>
    <dbReference type="NCBI Taxonomy" id="1048245"/>
    <lineage>
        <taxon>Bacteria</taxon>
        <taxon>Bacillati</taxon>
        <taxon>Actinomycetota</taxon>
        <taxon>Actinomycetes</taxon>
        <taxon>Mycobacteriales</taxon>
        <taxon>Mycobacteriaceae</taxon>
        <taxon>Mycobacterium</taxon>
        <taxon>Mycobacterium tuberculosis complex</taxon>
    </lineage>
</organism>
<reference evidence="1 2" key="1">
    <citation type="journal article" date="2012" name="PLoS Negl. Trop. Dis.">
        <title>The Genome of Mycobacterium Africanum West African 2 Reveals a Lineage-Specific Locus and Genome Erosion Common to the M. tuberculosis Complex.</title>
        <authorList>
            <person name="Bentley S.D."/>
            <person name="Comas I."/>
            <person name="Bryant J.M."/>
            <person name="Walker D."/>
            <person name="Smith N.H."/>
            <person name="Harris S.R."/>
            <person name="Thurston S."/>
            <person name="Gagneux S."/>
            <person name="Wood J."/>
            <person name="Antonio M."/>
            <person name="Quail M.A."/>
            <person name="Gehre F."/>
            <person name="Adegbola R.A."/>
            <person name="Parkhill J."/>
            <person name="de Jong B.C."/>
        </authorList>
    </citation>
    <scope>NUCLEOTIDE SEQUENCE [LARGE SCALE GENOMIC DNA]</scope>
    <source>
        <strain evidence="1 2">CIPT 140010059</strain>
    </source>
</reference>
<dbReference type="Proteomes" id="UP000008896">
    <property type="component" value="Chromosome"/>
</dbReference>
<gene>
    <name evidence="1" type="ordered locus">MCAN_19921</name>
</gene>
<protein>
    <recommendedName>
        <fullName evidence="3">RNA-binding protein</fullName>
    </recommendedName>
</protein>
<dbReference type="Pfam" id="PF05991">
    <property type="entry name" value="NYN_YacP"/>
    <property type="match status" value="1"/>
</dbReference>
<evidence type="ECO:0000313" key="1">
    <source>
        <dbReference type="EMBL" id="CCC44324.1"/>
    </source>
</evidence>
<dbReference type="KEGG" id="mce:MCAN_19921"/>
<dbReference type="AlphaFoldDB" id="A0AB72XNM0"/>